<dbReference type="RefSeq" id="WP_204820583.1">
    <property type="nucleotide sequence ID" value="NZ_JANHOF010000013.1"/>
</dbReference>
<dbReference type="Gene3D" id="2.60.120.620">
    <property type="entry name" value="q2cbj1_9rhob like domain"/>
    <property type="match status" value="1"/>
</dbReference>
<dbReference type="Pfam" id="PF05721">
    <property type="entry name" value="PhyH"/>
    <property type="match status" value="1"/>
</dbReference>
<dbReference type="PANTHER" id="PTHR20883:SF48">
    <property type="entry name" value="ECTOINE DIOXYGENASE"/>
    <property type="match status" value="1"/>
</dbReference>
<protein>
    <submittedName>
        <fullName evidence="1">Phytanoyl-CoA dioxygenase family protein</fullName>
    </submittedName>
</protein>
<keyword evidence="1" id="KW-0223">Dioxygenase</keyword>
<keyword evidence="1" id="KW-0560">Oxidoreductase</keyword>
<gene>
    <name evidence="1" type="ORF">ACFFJ8_20515</name>
</gene>
<sequence>MRLSAEQVRQFDENGYLFVPDLLTPQQLEALKQMVDAVLDGTIVPEPGKGLDDFELQYEPAVIGSAVIPRRDQIRVAFHLCHSHPFFWDHATRPEIVDVVESLLGEHVKLYTDQMFVKPAHHGSEVPFHQDHAYWTQVEPYRMISCWVALDDATVENGCVRMLPGTHKQLLPHREFAGNQRYGLLEEDVDASREIAVEIKAGSAMFHHSLTVHRSFPNHSDQGRRGLVTIYMPADTTFVKPWSFKYGFQTIR</sequence>
<dbReference type="GO" id="GO:0051213">
    <property type="term" value="F:dioxygenase activity"/>
    <property type="evidence" value="ECO:0007669"/>
    <property type="project" value="UniProtKB-KW"/>
</dbReference>
<proteinExistence type="predicted"/>
<accession>A0ABV6JCV8</accession>
<evidence type="ECO:0000313" key="2">
    <source>
        <dbReference type="Proteomes" id="UP001589818"/>
    </source>
</evidence>
<dbReference type="EMBL" id="JBHLVF010000034">
    <property type="protein sequence ID" value="MFC0393739.1"/>
    <property type="molecule type" value="Genomic_DNA"/>
</dbReference>
<dbReference type="SUPFAM" id="SSF51197">
    <property type="entry name" value="Clavaminate synthase-like"/>
    <property type="match status" value="1"/>
</dbReference>
<keyword evidence="2" id="KW-1185">Reference proteome</keyword>
<evidence type="ECO:0000313" key="1">
    <source>
        <dbReference type="EMBL" id="MFC0393739.1"/>
    </source>
</evidence>
<name>A0ABV6JCV8_9BACL</name>
<dbReference type="InterPro" id="IPR008775">
    <property type="entry name" value="Phytyl_CoA_dOase-like"/>
</dbReference>
<dbReference type="PANTHER" id="PTHR20883">
    <property type="entry name" value="PHYTANOYL-COA DIOXYGENASE DOMAIN CONTAINING 1"/>
    <property type="match status" value="1"/>
</dbReference>
<comment type="caution">
    <text evidence="1">The sequence shown here is derived from an EMBL/GenBank/DDBJ whole genome shotgun (WGS) entry which is preliminary data.</text>
</comment>
<dbReference type="Proteomes" id="UP001589818">
    <property type="component" value="Unassembled WGS sequence"/>
</dbReference>
<organism evidence="1 2">
    <name type="scientific">Paenibacillus mendelii</name>
    <dbReference type="NCBI Taxonomy" id="206163"/>
    <lineage>
        <taxon>Bacteria</taxon>
        <taxon>Bacillati</taxon>
        <taxon>Bacillota</taxon>
        <taxon>Bacilli</taxon>
        <taxon>Bacillales</taxon>
        <taxon>Paenibacillaceae</taxon>
        <taxon>Paenibacillus</taxon>
    </lineage>
</organism>
<reference evidence="1 2" key="1">
    <citation type="submission" date="2024-09" db="EMBL/GenBank/DDBJ databases">
        <authorList>
            <person name="Sun Q."/>
            <person name="Mori K."/>
        </authorList>
    </citation>
    <scope>NUCLEOTIDE SEQUENCE [LARGE SCALE GENOMIC DNA]</scope>
    <source>
        <strain evidence="1 2">CCM 4839</strain>
    </source>
</reference>